<evidence type="ECO:0000313" key="1">
    <source>
        <dbReference type="Ensembl" id="ENSANIP00000006724.1"/>
    </source>
</evidence>
<dbReference type="AlphaFoldDB" id="A0A8B9MEK0"/>
<sequence>MLTALTFSKNLLELLSTYKVTNKILFEHFFLQEDYLMIPQICLRRASPSPDFAVKWFSLLSPRNRFSHHYVRYFYSR</sequence>
<reference evidence="1" key="1">
    <citation type="submission" date="2025-08" db="UniProtKB">
        <authorList>
            <consortium name="Ensembl"/>
        </authorList>
    </citation>
    <scope>IDENTIFICATION</scope>
</reference>
<dbReference type="Proteomes" id="UP000694541">
    <property type="component" value="Unplaced"/>
</dbReference>
<organism evidence="1 2">
    <name type="scientific">Accipiter nisus</name>
    <name type="common">Eurasian sparrowhawk</name>
    <dbReference type="NCBI Taxonomy" id="211598"/>
    <lineage>
        <taxon>Eukaryota</taxon>
        <taxon>Metazoa</taxon>
        <taxon>Chordata</taxon>
        <taxon>Craniata</taxon>
        <taxon>Vertebrata</taxon>
        <taxon>Euteleostomi</taxon>
        <taxon>Archelosauria</taxon>
        <taxon>Archosauria</taxon>
        <taxon>Dinosauria</taxon>
        <taxon>Saurischia</taxon>
        <taxon>Theropoda</taxon>
        <taxon>Coelurosauria</taxon>
        <taxon>Aves</taxon>
        <taxon>Neognathae</taxon>
        <taxon>Neoaves</taxon>
        <taxon>Telluraves</taxon>
        <taxon>Accipitrimorphae</taxon>
        <taxon>Accipitriformes</taxon>
        <taxon>Accipitridae</taxon>
        <taxon>Accipitrinae</taxon>
        <taxon>Accipiter</taxon>
    </lineage>
</organism>
<proteinExistence type="predicted"/>
<protein>
    <submittedName>
        <fullName evidence="1">Uncharacterized protein</fullName>
    </submittedName>
</protein>
<accession>A0A8B9MEK0</accession>
<keyword evidence="2" id="KW-1185">Reference proteome</keyword>
<dbReference type="Ensembl" id="ENSANIT00000006951.1">
    <property type="protein sequence ID" value="ENSANIP00000006724.1"/>
    <property type="gene ID" value="ENSANIG00000004552.1"/>
</dbReference>
<evidence type="ECO:0000313" key="2">
    <source>
        <dbReference type="Proteomes" id="UP000694541"/>
    </source>
</evidence>
<reference evidence="1" key="2">
    <citation type="submission" date="2025-09" db="UniProtKB">
        <authorList>
            <consortium name="Ensembl"/>
        </authorList>
    </citation>
    <scope>IDENTIFICATION</scope>
</reference>
<name>A0A8B9MEK0_9AVES</name>